<proteinExistence type="predicted"/>
<accession>A0A0A8Z0P1</accession>
<feature type="region of interest" description="Disordered" evidence="1">
    <location>
        <begin position="47"/>
        <end position="71"/>
    </location>
</feature>
<dbReference type="AlphaFoldDB" id="A0A0A8Z0P1"/>
<sequence length="155" mass="16935">MEALSISHISPVFLYPVHASMADLGGRCGARVGERRDAVAGLRDAAGGAGAARSGGRGRRRVARRSSRQATRRLEAGKVSRFLSICRQLRFFAPKIGRRTGSRVGRRSMETRRTTGLAPALRLRATSPGCRLRRRRLASVVSGQSQSRTSLVLWH</sequence>
<reference evidence="2" key="1">
    <citation type="submission" date="2014-09" db="EMBL/GenBank/DDBJ databases">
        <authorList>
            <person name="Magalhaes I.L.F."/>
            <person name="Oliveira U."/>
            <person name="Santos F.R."/>
            <person name="Vidigal T.H.D.A."/>
            <person name="Brescovit A.D."/>
            <person name="Santos A.J."/>
        </authorList>
    </citation>
    <scope>NUCLEOTIDE SEQUENCE</scope>
    <source>
        <tissue evidence="2">Shoot tissue taken approximately 20 cm above the soil surface</tissue>
    </source>
</reference>
<feature type="compositionally biased region" description="Basic residues" evidence="1">
    <location>
        <begin position="56"/>
        <end position="71"/>
    </location>
</feature>
<evidence type="ECO:0000313" key="2">
    <source>
        <dbReference type="EMBL" id="JAD31238.1"/>
    </source>
</evidence>
<evidence type="ECO:0000256" key="1">
    <source>
        <dbReference type="SAM" id="MobiDB-lite"/>
    </source>
</evidence>
<protein>
    <submittedName>
        <fullName evidence="2">Uncharacterized protein</fullName>
    </submittedName>
</protein>
<reference evidence="2" key="2">
    <citation type="journal article" date="2015" name="Data Brief">
        <title>Shoot transcriptome of the giant reed, Arundo donax.</title>
        <authorList>
            <person name="Barrero R.A."/>
            <person name="Guerrero F.D."/>
            <person name="Moolhuijzen P."/>
            <person name="Goolsby J.A."/>
            <person name="Tidwell J."/>
            <person name="Bellgard S.E."/>
            <person name="Bellgard M.I."/>
        </authorList>
    </citation>
    <scope>NUCLEOTIDE SEQUENCE</scope>
    <source>
        <tissue evidence="2">Shoot tissue taken approximately 20 cm above the soil surface</tissue>
    </source>
</reference>
<dbReference type="EMBL" id="GBRH01266657">
    <property type="protein sequence ID" value="JAD31238.1"/>
    <property type="molecule type" value="Transcribed_RNA"/>
</dbReference>
<name>A0A0A8Z0P1_ARUDO</name>
<organism evidence="2">
    <name type="scientific">Arundo donax</name>
    <name type="common">Giant reed</name>
    <name type="synonym">Donax arundinaceus</name>
    <dbReference type="NCBI Taxonomy" id="35708"/>
    <lineage>
        <taxon>Eukaryota</taxon>
        <taxon>Viridiplantae</taxon>
        <taxon>Streptophyta</taxon>
        <taxon>Embryophyta</taxon>
        <taxon>Tracheophyta</taxon>
        <taxon>Spermatophyta</taxon>
        <taxon>Magnoliopsida</taxon>
        <taxon>Liliopsida</taxon>
        <taxon>Poales</taxon>
        <taxon>Poaceae</taxon>
        <taxon>PACMAD clade</taxon>
        <taxon>Arundinoideae</taxon>
        <taxon>Arundineae</taxon>
        <taxon>Arundo</taxon>
    </lineage>
</organism>